<proteinExistence type="predicted"/>
<feature type="compositionally biased region" description="Acidic residues" evidence="5">
    <location>
        <begin position="2683"/>
        <end position="2699"/>
    </location>
</feature>
<evidence type="ECO:0000256" key="4">
    <source>
        <dbReference type="ARBA" id="ARBA00022837"/>
    </source>
</evidence>
<dbReference type="KEGG" id="mmas:MYMAC_004169"/>
<feature type="domain" description="Bacterial Ig-like" evidence="6">
    <location>
        <begin position="1675"/>
        <end position="1746"/>
    </location>
</feature>
<dbReference type="EMBL" id="CP022203">
    <property type="protein sequence ID" value="ATB48542.1"/>
    <property type="molecule type" value="Genomic_DNA"/>
</dbReference>
<dbReference type="PROSITE" id="PS00018">
    <property type="entry name" value="EF_HAND_1"/>
    <property type="match status" value="1"/>
</dbReference>
<dbReference type="PANTHER" id="PTHR34677">
    <property type="match status" value="1"/>
</dbReference>
<reference evidence="7 8" key="1">
    <citation type="submission" date="2017-06" db="EMBL/GenBank/DDBJ databases">
        <title>Sequencing and comparative analysis of myxobacterial genomes.</title>
        <authorList>
            <person name="Rupp O."/>
            <person name="Goesmann A."/>
            <person name="Sogaard-Andersen L."/>
        </authorList>
    </citation>
    <scope>NUCLEOTIDE SEQUENCE [LARGE SCALE GENOMIC DNA]</scope>
    <source>
        <strain evidence="7 8">DSM 14697</strain>
    </source>
</reference>
<feature type="compositionally biased region" description="Acidic residues" evidence="5">
    <location>
        <begin position="2397"/>
        <end position="2412"/>
    </location>
</feature>
<accession>A0A250JYJ6</accession>
<feature type="region of interest" description="Disordered" evidence="5">
    <location>
        <begin position="2367"/>
        <end position="2499"/>
    </location>
</feature>
<evidence type="ECO:0000256" key="1">
    <source>
        <dbReference type="ARBA" id="ARBA00004613"/>
    </source>
</evidence>
<gene>
    <name evidence="7" type="ORF">MYMAC_004169</name>
</gene>
<protein>
    <submittedName>
        <fullName evidence="7">Ig-like domain repeat protein</fullName>
    </submittedName>
</protein>
<feature type="domain" description="Bacterial Ig-like" evidence="6">
    <location>
        <begin position="1495"/>
        <end position="1569"/>
    </location>
</feature>
<dbReference type="InterPro" id="IPR059100">
    <property type="entry name" value="TSP3_bac"/>
</dbReference>
<keyword evidence="8" id="KW-1185">Reference proteome</keyword>
<feature type="compositionally biased region" description="Acidic residues" evidence="5">
    <location>
        <begin position="2605"/>
        <end position="2615"/>
    </location>
</feature>
<sequence length="2751" mass="278162">MSSHSSRRASGETARLPWALALLITVTATQAAAAPVLRHTANQRGDLLMIGNTLAQDCANNIPGPLVGTVGNCGSNTSDDSVDVYWTIASDVAYANTSVTATQARSRASLQVPAGALVTYARLYWAAHLSTSTNNRTPDTTAEFSRPGVFSQMLTADVTHHYAPNGRFTYEASADVTALVAAHGTGVFEVSDVDAAPITHLNSTDPFSAWALVVFYRHPDSPIRNLTLFDGLDYVGSGSSQTVTLSGFNVPTSGFDAKLGVLAFEGEASRSGDQFRVNGVAVSDGTNPSNNFFNGTRSVLGSPSTHADDRPRLTGAQASMSGMDLDVVDITNRVSGGATSMTLTATSSGDAYLLGAFATSIATLRPDFTNTYKTATPVNPRADGSLRGGDLIDYTIITTNTGDDVSIETVLSDPLPAQLSYVPGTLEIVSGPNVGPLTDIAGDDVGEVSPTGVITVRLGTDATATLGGSLQLQESTSIRFRAVVAPEASGVVANQATITAEGERGAPASSATSSPSPSTTGPTTIVVSVPDAPEVTAPAPGSTVATDAPVFTGTAEPGSTVSVVINGVEVCSATAHPTTGAWSCTSATLPEGPHTAAVTATDPAGNVGPATQVTFTVDTLAPETSIVTGPTGAVADTSASFTFASNESPVTYECSLDGAAFTACASPSAYINLSQGNHTLQVRARDTGGNVDPTPATRTWTVDTVAPDTSILSGPSGLTNAASATFDFGSTESGVMYECALDGAPFTACSDPRTFTGLAQGSHTLQVRAVDAAGNVDPSPASRTWTVDTTAPDTSIVSGPSGTTDSADAAFAFNASESPATYECSLDGAAFATCTSPASFSNLPDGGHTFAVRAVDAAGNVDGTPATRSWMVDTTAPDTSILSGPSGMTNSADAAFSFNANESPVTYECSLDGGDFTACTSPAAFTGLSEGSHTFAVRAVDAAGNVDPTPATRAWTVDTVAPETSFASTPPLLSNAADATFDFSANESDVTYECRLDGAALFTACTDPVTFPALAQGDHSLQVRAVDAAGNADPTPAVYAWTIDTAAPDTTLSGGPTGTTADASATFSFTADETPATFECSLDGAPFAPCASPAPVTGLADGEHTFAVRAVDAAGNVDPTPASRTWTVDTTAPDTSFASTPALVSGSATAAFDFSANESPVTYECSLDSAPFAACDDLATFTGLQDGEHTLAVRARDAVGNVDATPATYTWTVDTLAPETTIVSGPSGLTNSDSASFTFSASEAGVTYECALNGATYAPCASPAAFDDLPDGSHTLTVRAVDAAGNVDPTPATRTWTVDTTPPGTSITSAPAAITNATSATFGFASDSAPVTYECALDGAAFSDCSNPRTFSGLSEGDHTLAVRAVDAAGNADPTPATHAWTVDTTAPDAPGIDAPANGVSVPTQQPAISGTAQPGSLVTVTVDGDVLGSAPVDANGDWTFTPSVPLGQGEHTVTATATDTAGNVSDPSAPTTFTVDTVVPDAPEITTPGDGSTIATATPVFEGITEPYAQVTVTVDGEVIGTVTADGDGNWSLPSPDALGEGPHTVEATATDAAGNTSEETSSGFSIDLSTPETFIDSGPATFTRETTASFVLRTENGGVGFECSLDGAAFAACASPAGFSGLAEGSHTLAVRAVNALGTVDPTPATYAWTVDLTAPATPAILSPPSGAEVGTATPTLTGTGDAGTHVYLEVGGTTYGPIVVDEDGDWTFTLPDAQAEGPLTVTATSVDAAGNSSQPVTHAFIIDLTGPETFIDAGPNAITRQPSATFELRAEGGAVGYECSLDGASFAPCASPVTYSGLADGEHLFLVRAVDAAGNVDPTPAEHAWTVDTVEPDTLVVSGPASPTNATSATFEFAANEPGATFECSVDGATYMACPHPVTFEGFVEGEHSLLVRAVDAAGNVDSSPATYTWTVDLTPPSAPVIASPASGAVLDSGVVTLTGSAPGAATVNVTVDGTTYGPVPVDGSGNWTFSPPVTLGDDTYTAVVTATDTAGNVSGPASVTFTVDTTAPETAIDSGPQALTNVATASFVFSSNESPVTYECSLDGAAFTACPAQAQFGPLADGSHTLAVRAVDAAGNVDATPATHDWEVDTAAPAVAISFPANGEVLDTAAVTYAGTAEPNSTVVVVVNGDTVGTVETDGSGQWTLPVNTPLAEGTHTVSVTATDAAGNTSDPVSHTFTVDAEPPETSFTQTPPMLSASATATFAFASDESPVTYECSLDGAPFSDCENPAELSGLSDGEHVLQVRAVDADGNVDPTPASHTWTVDTTAPDTFIASGPPLTEAPAAATFDFDASEPDVTYACSLDGAAYVACTDPVTFSDLALGTHTLHVRASDAAGNVDDTPATYTWVVTADADNDGLTDAEEIALGTDPNDPDTDGDGLPDGIEVHVAGTDPLDDDSDDDGLLDGNEDANHDGVVDAGETDPNNRDTDGDLLSDGLERGLTEPQGTGTDLTLFVADADPTTVTDPLNPDTDGGSVRDGIEDANHNGRVDPDETDPLLAADDVDSDLDGIDDATELELGLDPRNADSDSDGVPDGIDGIDDTDDDGLIDALDPDSDNDGILDGTELGVTLESAPADTDRTSPHFRPDADPSTTTDPKRPDSDDDGLSDGEEDTNHDGRVDDTETDPNNPDTDDDGLTDGVEVKGANPTLPLNPDTDGDGLNDGVEDANHDGALGSGETDPNDADTDDGGASDGEEVTGGTDPLDSNDDFTVSGHGCSTSGAGTLAPLALWLLALPMLRRLRRSAPAA</sequence>
<dbReference type="NCBIfam" id="NF033510">
    <property type="entry name" value="Ca_tandemer"/>
    <property type="match status" value="6"/>
</dbReference>
<feature type="domain" description="Bacterial Ig-like" evidence="6">
    <location>
        <begin position="547"/>
        <end position="619"/>
    </location>
</feature>
<feature type="domain" description="Bacterial Ig-like" evidence="6">
    <location>
        <begin position="2113"/>
        <end position="2184"/>
    </location>
</feature>
<evidence type="ECO:0000259" key="6">
    <source>
        <dbReference type="Pfam" id="PF19077"/>
    </source>
</evidence>
<dbReference type="InterPro" id="IPR047589">
    <property type="entry name" value="DUF11_rpt"/>
</dbReference>
<dbReference type="NCBIfam" id="TIGR01451">
    <property type="entry name" value="B_ant_repeat"/>
    <property type="match status" value="1"/>
</dbReference>
<dbReference type="Proteomes" id="UP000217343">
    <property type="component" value="Chromosome"/>
</dbReference>
<dbReference type="Pfam" id="PF19077">
    <property type="entry name" value="Big_13"/>
    <property type="match status" value="6"/>
</dbReference>
<keyword evidence="3" id="KW-0732">Signal</keyword>
<feature type="compositionally biased region" description="Basic and acidic residues" evidence="5">
    <location>
        <begin position="2616"/>
        <end position="2625"/>
    </location>
</feature>
<name>A0A250JYJ6_9BACT</name>
<feature type="compositionally biased region" description="Acidic residues" evidence="5">
    <location>
        <begin position="2531"/>
        <end position="2563"/>
    </location>
</feature>
<feature type="compositionally biased region" description="Acidic residues" evidence="5">
    <location>
        <begin position="2659"/>
        <end position="2669"/>
    </location>
</feature>
<keyword evidence="2" id="KW-0964">Secreted</keyword>
<dbReference type="PANTHER" id="PTHR34677:SF3">
    <property type="entry name" value="BACTERIAL IG-LIKE DOMAIN-CONTAINING PROTEIN"/>
    <property type="match status" value="1"/>
</dbReference>
<feature type="compositionally biased region" description="Low complexity" evidence="5">
    <location>
        <begin position="506"/>
        <end position="525"/>
    </location>
</feature>
<dbReference type="Gene3D" id="2.60.40.10">
    <property type="entry name" value="Immunoglobulins"/>
    <property type="match status" value="19"/>
</dbReference>
<feature type="domain" description="Bacterial Ig-like" evidence="6">
    <location>
        <begin position="1405"/>
        <end position="1478"/>
    </location>
</feature>
<evidence type="ECO:0000313" key="7">
    <source>
        <dbReference type="EMBL" id="ATB48542.1"/>
    </source>
</evidence>
<dbReference type="OrthoDB" id="5495046at2"/>
<feature type="compositionally biased region" description="Basic and acidic residues" evidence="5">
    <location>
        <begin position="2482"/>
        <end position="2495"/>
    </location>
</feature>
<dbReference type="InterPro" id="IPR013783">
    <property type="entry name" value="Ig-like_fold"/>
</dbReference>
<evidence type="ECO:0000256" key="5">
    <source>
        <dbReference type="SAM" id="MobiDB-lite"/>
    </source>
</evidence>
<feature type="region of interest" description="Disordered" evidence="5">
    <location>
        <begin position="499"/>
        <end position="525"/>
    </location>
</feature>
<feature type="compositionally biased region" description="Basic and acidic residues" evidence="5">
    <location>
        <begin position="2580"/>
        <end position="2592"/>
    </location>
</feature>
<evidence type="ECO:0000256" key="3">
    <source>
        <dbReference type="ARBA" id="ARBA00022729"/>
    </source>
</evidence>
<dbReference type="InterPro" id="IPR018247">
    <property type="entry name" value="EF_Hand_1_Ca_BS"/>
</dbReference>
<feature type="domain" description="Bacterial Ig-like" evidence="6">
    <location>
        <begin position="1941"/>
        <end position="2009"/>
    </location>
</feature>
<dbReference type="RefSeq" id="WP_095959377.1">
    <property type="nucleotide sequence ID" value="NZ_CP022203.1"/>
</dbReference>
<feature type="compositionally biased region" description="Polar residues" evidence="5">
    <location>
        <begin position="1555"/>
        <end position="1572"/>
    </location>
</feature>
<feature type="region of interest" description="Disordered" evidence="5">
    <location>
        <begin position="1551"/>
        <end position="1572"/>
    </location>
</feature>
<comment type="subcellular location">
    <subcellularLocation>
        <location evidence="1">Secreted</location>
    </subcellularLocation>
</comment>
<organism evidence="7 8">
    <name type="scientific">Corallococcus macrosporus DSM 14697</name>
    <dbReference type="NCBI Taxonomy" id="1189310"/>
    <lineage>
        <taxon>Bacteria</taxon>
        <taxon>Pseudomonadati</taxon>
        <taxon>Myxococcota</taxon>
        <taxon>Myxococcia</taxon>
        <taxon>Myxococcales</taxon>
        <taxon>Cystobacterineae</taxon>
        <taxon>Myxococcaceae</taxon>
        <taxon>Corallococcus</taxon>
    </lineage>
</organism>
<evidence type="ECO:0000313" key="8">
    <source>
        <dbReference type="Proteomes" id="UP000217343"/>
    </source>
</evidence>
<feature type="region of interest" description="Disordered" evidence="5">
    <location>
        <begin position="2522"/>
        <end position="2718"/>
    </location>
</feature>
<keyword evidence="4" id="KW-0106">Calcium</keyword>
<evidence type="ECO:0000256" key="2">
    <source>
        <dbReference type="ARBA" id="ARBA00022525"/>
    </source>
</evidence>
<dbReference type="Pfam" id="PF18884">
    <property type="entry name" value="TSP3_bac"/>
    <property type="match status" value="4"/>
</dbReference>
<dbReference type="InterPro" id="IPR044016">
    <property type="entry name" value="Big_13"/>
</dbReference>